<dbReference type="GO" id="GO:0006281">
    <property type="term" value="P:DNA repair"/>
    <property type="evidence" value="ECO:0007669"/>
    <property type="project" value="UniProtKB-UniRule"/>
</dbReference>
<feature type="region of interest" description="Disordered" evidence="14">
    <location>
        <begin position="1"/>
        <end position="105"/>
    </location>
</feature>
<evidence type="ECO:0000259" key="15">
    <source>
        <dbReference type="SMART" id="SM00481"/>
    </source>
</evidence>
<dbReference type="CDD" id="cd04485">
    <property type="entry name" value="DnaE_OBF"/>
    <property type="match status" value="1"/>
</dbReference>
<feature type="compositionally biased region" description="Pro residues" evidence="14">
    <location>
        <begin position="226"/>
        <end position="236"/>
    </location>
</feature>
<evidence type="ECO:0000256" key="2">
    <source>
        <dbReference type="ARBA" id="ARBA00007391"/>
    </source>
</evidence>
<dbReference type="Gene3D" id="1.10.150.870">
    <property type="match status" value="1"/>
</dbReference>
<dbReference type="GO" id="GO:0008408">
    <property type="term" value="F:3'-5' exonuclease activity"/>
    <property type="evidence" value="ECO:0007669"/>
    <property type="project" value="InterPro"/>
</dbReference>
<dbReference type="InterPro" id="IPR004365">
    <property type="entry name" value="NA-bd_OB_tRNA"/>
</dbReference>
<keyword evidence="9 13" id="KW-0227">DNA damage</keyword>
<comment type="subcellular location">
    <subcellularLocation>
        <location evidence="1 13">Cytoplasm</location>
    </subcellularLocation>
</comment>
<evidence type="ECO:0000256" key="8">
    <source>
        <dbReference type="ARBA" id="ARBA00022705"/>
    </source>
</evidence>
<keyword evidence="5 13" id="KW-0963">Cytoplasm</keyword>
<dbReference type="Proteomes" id="UP000285575">
    <property type="component" value="Unassembled WGS sequence"/>
</dbReference>
<feature type="region of interest" description="Disordered" evidence="14">
    <location>
        <begin position="130"/>
        <end position="149"/>
    </location>
</feature>
<organism evidence="16 17">
    <name type="scientific">Rubrivivax rivuli</name>
    <dbReference type="NCBI Taxonomy" id="1862385"/>
    <lineage>
        <taxon>Bacteria</taxon>
        <taxon>Pseudomonadati</taxon>
        <taxon>Pseudomonadota</taxon>
        <taxon>Betaproteobacteria</taxon>
        <taxon>Burkholderiales</taxon>
        <taxon>Sphaerotilaceae</taxon>
        <taxon>Rubrivivax</taxon>
    </lineage>
</organism>
<dbReference type="InterPro" id="IPR040982">
    <property type="entry name" value="DNA_pol3_finger"/>
</dbReference>
<dbReference type="GO" id="GO:0005737">
    <property type="term" value="C:cytoplasm"/>
    <property type="evidence" value="ECO:0007669"/>
    <property type="project" value="UniProtKB-SubCell"/>
</dbReference>
<evidence type="ECO:0000313" key="16">
    <source>
        <dbReference type="EMBL" id="RVU43057.1"/>
    </source>
</evidence>
<dbReference type="Pfam" id="PF02811">
    <property type="entry name" value="PHP"/>
    <property type="match status" value="1"/>
</dbReference>
<dbReference type="EC" id="2.7.7.7" evidence="3 13"/>
<dbReference type="OrthoDB" id="9803237at2"/>
<dbReference type="HAMAP" id="MF_01902">
    <property type="entry name" value="DNApol_error_prone"/>
    <property type="match status" value="1"/>
</dbReference>
<reference evidence="16 17" key="1">
    <citation type="submission" date="2019-01" db="EMBL/GenBank/DDBJ databases">
        <authorList>
            <person name="Chen W.-M."/>
        </authorList>
    </citation>
    <scope>NUCLEOTIDE SEQUENCE [LARGE SCALE GENOMIC DNA]</scope>
    <source>
        <strain evidence="16 17">KYPY4</strain>
    </source>
</reference>
<dbReference type="PANTHER" id="PTHR32294:SF4">
    <property type="entry name" value="ERROR-PRONE DNA POLYMERASE"/>
    <property type="match status" value="1"/>
</dbReference>
<dbReference type="InterPro" id="IPR029460">
    <property type="entry name" value="DNAPol_HHH"/>
</dbReference>
<dbReference type="EMBL" id="SACR01000008">
    <property type="protein sequence ID" value="RVU43057.1"/>
    <property type="molecule type" value="Genomic_DNA"/>
</dbReference>
<feature type="compositionally biased region" description="Basic residues" evidence="14">
    <location>
        <begin position="65"/>
        <end position="79"/>
    </location>
</feature>
<feature type="domain" description="Polymerase/histidinol phosphatase N-terminal" evidence="15">
    <location>
        <begin position="157"/>
        <end position="224"/>
    </location>
</feature>
<dbReference type="Pfam" id="PF17657">
    <property type="entry name" value="DNA_pol3_finger"/>
    <property type="match status" value="1"/>
</dbReference>
<feature type="region of interest" description="Disordered" evidence="14">
    <location>
        <begin position="216"/>
        <end position="270"/>
    </location>
</feature>
<dbReference type="Pfam" id="PF14579">
    <property type="entry name" value="HHH_6"/>
    <property type="match status" value="1"/>
</dbReference>
<feature type="compositionally biased region" description="Low complexity" evidence="14">
    <location>
        <begin position="45"/>
        <end position="64"/>
    </location>
</feature>
<dbReference type="NCBIfam" id="TIGR00594">
    <property type="entry name" value="polc"/>
    <property type="match status" value="1"/>
</dbReference>
<evidence type="ECO:0000256" key="11">
    <source>
        <dbReference type="ARBA" id="ARBA00023204"/>
    </source>
</evidence>
<comment type="similarity">
    <text evidence="2 13">Belongs to the DNA polymerase type-C family. DnaE2 subfamily.</text>
</comment>
<dbReference type="InterPro" id="IPR003141">
    <property type="entry name" value="Pol/His_phosphatase_N"/>
</dbReference>
<gene>
    <name evidence="13" type="primary">dnaE2</name>
    <name evidence="16" type="ORF">EOE66_21410</name>
</gene>
<name>A0A437R8N3_9BURK</name>
<keyword evidence="11 13" id="KW-0234">DNA repair</keyword>
<protein>
    <recommendedName>
        <fullName evidence="4 13">Error-prone DNA polymerase</fullName>
        <ecNumber evidence="3 13">2.7.7.7</ecNumber>
    </recommendedName>
</protein>
<evidence type="ECO:0000313" key="17">
    <source>
        <dbReference type="Proteomes" id="UP000285575"/>
    </source>
</evidence>
<dbReference type="SMART" id="SM00481">
    <property type="entry name" value="POLIIIAc"/>
    <property type="match status" value="1"/>
</dbReference>
<dbReference type="NCBIfam" id="NF004225">
    <property type="entry name" value="PRK05672.1"/>
    <property type="match status" value="1"/>
</dbReference>
<evidence type="ECO:0000256" key="5">
    <source>
        <dbReference type="ARBA" id="ARBA00022490"/>
    </source>
</evidence>
<keyword evidence="8 13" id="KW-0235">DNA replication</keyword>
<dbReference type="Gene3D" id="3.20.20.140">
    <property type="entry name" value="Metal-dependent hydrolases"/>
    <property type="match status" value="1"/>
</dbReference>
<keyword evidence="7 13" id="KW-0548">Nucleotidyltransferase</keyword>
<evidence type="ECO:0000256" key="10">
    <source>
        <dbReference type="ARBA" id="ARBA00022932"/>
    </source>
</evidence>
<evidence type="ECO:0000256" key="14">
    <source>
        <dbReference type="SAM" id="MobiDB-lite"/>
    </source>
</evidence>
<dbReference type="GO" id="GO:0006260">
    <property type="term" value="P:DNA replication"/>
    <property type="evidence" value="ECO:0007669"/>
    <property type="project" value="UniProtKB-KW"/>
</dbReference>
<evidence type="ECO:0000256" key="6">
    <source>
        <dbReference type="ARBA" id="ARBA00022679"/>
    </source>
</evidence>
<keyword evidence="10 13" id="KW-0239">DNA-directed DNA polymerase</keyword>
<dbReference type="AlphaFoldDB" id="A0A437R8N3"/>
<proteinExistence type="inferred from homology"/>
<comment type="catalytic activity">
    <reaction evidence="12 13">
        <text>DNA(n) + a 2'-deoxyribonucleoside 5'-triphosphate = DNA(n+1) + diphosphate</text>
        <dbReference type="Rhea" id="RHEA:22508"/>
        <dbReference type="Rhea" id="RHEA-COMP:17339"/>
        <dbReference type="Rhea" id="RHEA-COMP:17340"/>
        <dbReference type="ChEBI" id="CHEBI:33019"/>
        <dbReference type="ChEBI" id="CHEBI:61560"/>
        <dbReference type="ChEBI" id="CHEBI:173112"/>
        <dbReference type="EC" id="2.7.7.7"/>
    </reaction>
</comment>
<evidence type="ECO:0000256" key="1">
    <source>
        <dbReference type="ARBA" id="ARBA00004496"/>
    </source>
</evidence>
<keyword evidence="6 13" id="KW-0808">Transferase</keyword>
<dbReference type="Pfam" id="PF07733">
    <property type="entry name" value="DNA_pol3_alpha"/>
    <property type="match status" value="1"/>
</dbReference>
<evidence type="ECO:0000256" key="4">
    <source>
        <dbReference type="ARBA" id="ARBA00017273"/>
    </source>
</evidence>
<dbReference type="InterPro" id="IPR023073">
    <property type="entry name" value="DnaE2"/>
</dbReference>
<evidence type="ECO:0000256" key="7">
    <source>
        <dbReference type="ARBA" id="ARBA00022695"/>
    </source>
</evidence>
<sequence>MVLGLPGRAAFARPPRRRRAPSPCARPELPARVPPRAGSGRHRQAGLAAHAAPLLRHPPAAGGLRHPHRAGTAGSRRRQHDHDLHARAAPGRRRSAQPAGSFGAHGFQPRAGIAAACAPAGARARALLRPAVSSSPEPSPRTPRRSPLAGLSLPGYAELLCRSNFSFLGGASHPEELVARAQALRYTALAITDECSLAGAVRAHLEAERLGQPLIIGSDIRLQPQGRPPTPTPTPTPTRTSTAAPATATSTDQDGDPDDPLLASPPEHPAGPRLVMLAMSRRGYANLSHWITLCRRRAPKGQYRAEMGDLEGRAPAAPMLAGLPGCLALLVVTGALPQPAAESASPAADPFQTLFAQALWLKTWFGDRAALAVPLLLQPHDALLVDVTQRVASLTGLPVVAVGDVRMHARSRKPLLDVLQATRLRRTVAQAGLGLAANAEAHLRSRARLARLYPAEWLHNTLALAGRCAFSLGELKYEYPREIVPSGHTPTTWLRALTEQGAASRYPNGVPPAVRGMLEHELALIGQLRYEAYFLTVADIVQWARGQGILCQGRGSAANSAVCYCLGVTAVDPEVHTMLLFERFISAERGEPPDIDIDFEHQRREEVIQYIYKKYGRERAALTGVIISYRPRSALRDVGRALGIDLERIEAVSKSQHWFDGRGIAPERLRENGFDPESPVCRLWMALTQQLIGFPRHLSQHPGGFVIARDTLSELVPVENASMPGRSVIQWDKDDLDALRLIKVDILALGMLSAIRRALDLVGAKQGRPLALHEIPKEDKATYDMLSRGDSLGTFQVESRAQMAMLPRLRPKAFYDLVIEVAIVRPGPIQGGMVHPYLRRRNGEEPVDYPSAEVEKALKRTLGVPIFQEQVMQLAILAADFTPGEADQLRRAMAAWKRKGGLGPFHERLVGRMVEKGYELAYAERIFKQIEGFGEYGFPESHAASFALLVYASAWLKCHHPDAFLAALLNSQPMGFYAPAQLVRDAREHGVRVLPVDVRHSAWASGLEPEAPSPEAPGAHGGGPLLRPVRLGLNRISGFEEAAAARLVAARGEGAFASAEDLARRAQLDAHQLALLAEADALRGLAGHRFEAAWAVAGVDTRATPLLRETRTQEAAATLAAPDLATTVLSDYRRLGLSLTQHPVALLRPQLAAFKVLPAEVLQHFPHGRLARASGIVTHRQRPETARGVVFVTLEDDTGSLNVIVWPQVAEQQRRALLGASLLTVFGIWQCQGEPGHEVRHLVAKTLLDHTPLLQGLATHSRNFR</sequence>
<dbReference type="GO" id="GO:0003676">
    <property type="term" value="F:nucleic acid binding"/>
    <property type="evidence" value="ECO:0007669"/>
    <property type="project" value="InterPro"/>
</dbReference>
<evidence type="ECO:0000256" key="9">
    <source>
        <dbReference type="ARBA" id="ARBA00022763"/>
    </source>
</evidence>
<dbReference type="CDD" id="cd07434">
    <property type="entry name" value="PHP_PolIIIA_DnaE2"/>
    <property type="match status" value="1"/>
</dbReference>
<comment type="function">
    <text evidence="13">DNA polymerase involved in damage-induced mutagenesis and translesion synthesis (TLS). It is not the major replicative DNA polymerase.</text>
</comment>
<dbReference type="InterPro" id="IPR004013">
    <property type="entry name" value="PHP_dom"/>
</dbReference>
<evidence type="ECO:0000256" key="3">
    <source>
        <dbReference type="ARBA" id="ARBA00012417"/>
    </source>
</evidence>
<dbReference type="Pfam" id="PF01336">
    <property type="entry name" value="tRNA_anti-codon"/>
    <property type="match status" value="1"/>
</dbReference>
<evidence type="ECO:0000256" key="12">
    <source>
        <dbReference type="ARBA" id="ARBA00049244"/>
    </source>
</evidence>
<dbReference type="GO" id="GO:0003887">
    <property type="term" value="F:DNA-directed DNA polymerase activity"/>
    <property type="evidence" value="ECO:0007669"/>
    <property type="project" value="UniProtKB-UniRule"/>
</dbReference>
<dbReference type="PANTHER" id="PTHR32294">
    <property type="entry name" value="DNA POLYMERASE III SUBUNIT ALPHA"/>
    <property type="match status" value="1"/>
</dbReference>
<dbReference type="InterPro" id="IPR004805">
    <property type="entry name" value="DnaE2/DnaE/PolC"/>
</dbReference>
<dbReference type="InterPro" id="IPR011708">
    <property type="entry name" value="DNA_pol3_alpha_NTPase_dom"/>
</dbReference>
<keyword evidence="17" id="KW-1185">Reference proteome</keyword>
<evidence type="ECO:0000256" key="13">
    <source>
        <dbReference type="HAMAP-Rule" id="MF_01902"/>
    </source>
</evidence>
<accession>A0A437R8N3</accession>
<dbReference type="InterPro" id="IPR016195">
    <property type="entry name" value="Pol/histidinol_Pase-like"/>
</dbReference>
<comment type="caution">
    <text evidence="16">The sequence shown here is derived from an EMBL/GenBank/DDBJ whole genome shotgun (WGS) entry which is preliminary data.</text>
</comment>
<dbReference type="SUPFAM" id="SSF89550">
    <property type="entry name" value="PHP domain-like"/>
    <property type="match status" value="1"/>
</dbReference>
<feature type="compositionally biased region" description="Low complexity" evidence="14">
    <location>
        <begin position="237"/>
        <end position="251"/>
    </location>
</feature>